<dbReference type="PANTHER" id="PTHR30408">
    <property type="entry name" value="TYPE-1 RESTRICTION ENZYME ECOKI SPECIFICITY PROTEIN"/>
    <property type="match status" value="1"/>
</dbReference>
<sequence>MNKKMVPEVRFKGFIDDWEQHEMKNVLKKQYNGQTPSRSKSSFWNGTIDWLTSGELNRSIVTRTNEKITSNGQKNANLKIIPKGTFVIAITGLEAVGTRGNCALLGIDTTLNQSCMALFTDEKKLSPKFLFQWYRKYGNEYGIRYTQGTKQQSYNAEIINKLPINLPTLKEQKVINLLLSKVDIAITLQQRQLDLYIKLKKGLLQKLFPKDGEKVPEVRFTDFHGDWEQHKFQEILDKNNGIRRGPFGSSLKKDLFVKNSDYVVYEQQNAIYNNFHTRYFITKEKFQELIKFELNPGDFIMSGAGTIGKIAKVPNDIKKGVFNQALIRFRINNSIMDGRFFLQWMRSEFMQRRLTSSNPGSAIVNLIPMSELKKWTVIVPKRDEQKVLGKILNKLDSTIALQHEQLDELKSLKKYLLQKLFI</sequence>
<accession>A0A7L7KYD9</accession>
<dbReference type="KEGG" id="cpab:G6534_07645"/>
<evidence type="ECO:0000313" key="6">
    <source>
        <dbReference type="Proteomes" id="UP000514410"/>
    </source>
</evidence>
<dbReference type="PANTHER" id="PTHR30408:SF12">
    <property type="entry name" value="TYPE I RESTRICTION ENZYME MJAVIII SPECIFICITY SUBUNIT"/>
    <property type="match status" value="1"/>
</dbReference>
<dbReference type="Pfam" id="PF01420">
    <property type="entry name" value="Methylase_S"/>
    <property type="match status" value="2"/>
</dbReference>
<keyword evidence="5" id="KW-0378">Hydrolase</keyword>
<keyword evidence="6" id="KW-1185">Reference proteome</keyword>
<keyword evidence="2" id="KW-0680">Restriction system</keyword>
<dbReference type="REBASE" id="434563">
    <property type="entry name" value="S1.LspNFFJ11ORF7650P"/>
</dbReference>
<organism evidence="5 6">
    <name type="scientific">Companilactobacillus pabuli</name>
    <dbReference type="NCBI Taxonomy" id="2714036"/>
    <lineage>
        <taxon>Bacteria</taxon>
        <taxon>Bacillati</taxon>
        <taxon>Bacillota</taxon>
        <taxon>Bacilli</taxon>
        <taxon>Lactobacillales</taxon>
        <taxon>Lactobacillaceae</taxon>
        <taxon>Companilactobacillus</taxon>
    </lineage>
</organism>
<keyword evidence="5" id="KW-0255">Endonuclease</keyword>
<feature type="domain" description="Type I restriction modification DNA specificity" evidence="4">
    <location>
        <begin position="248"/>
        <end position="410"/>
    </location>
</feature>
<dbReference type="CDD" id="cd17271">
    <property type="entry name" value="RMtype1_S_NmaSCMORF606P_TRD2-CR2_like"/>
    <property type="match status" value="1"/>
</dbReference>
<dbReference type="RefSeq" id="WP_182082564.1">
    <property type="nucleotide sequence ID" value="NZ_CP049366.1"/>
</dbReference>
<dbReference type="AlphaFoldDB" id="A0A7L7KYD9"/>
<dbReference type="GO" id="GO:0003677">
    <property type="term" value="F:DNA binding"/>
    <property type="evidence" value="ECO:0007669"/>
    <property type="project" value="UniProtKB-KW"/>
</dbReference>
<evidence type="ECO:0000313" key="5">
    <source>
        <dbReference type="EMBL" id="QMT84499.1"/>
    </source>
</evidence>
<comment type="similarity">
    <text evidence="1">Belongs to the type-I restriction system S methylase family.</text>
</comment>
<evidence type="ECO:0000256" key="1">
    <source>
        <dbReference type="ARBA" id="ARBA00010923"/>
    </source>
</evidence>
<keyword evidence="3" id="KW-0238">DNA-binding</keyword>
<dbReference type="InterPro" id="IPR052021">
    <property type="entry name" value="Type-I_RS_S_subunit"/>
</dbReference>
<dbReference type="SUPFAM" id="SSF116734">
    <property type="entry name" value="DNA methylase specificity domain"/>
    <property type="match status" value="2"/>
</dbReference>
<evidence type="ECO:0000256" key="2">
    <source>
        <dbReference type="ARBA" id="ARBA00022747"/>
    </source>
</evidence>
<gene>
    <name evidence="5" type="ORF">G6534_07645</name>
</gene>
<evidence type="ECO:0000259" key="4">
    <source>
        <dbReference type="Pfam" id="PF01420"/>
    </source>
</evidence>
<evidence type="ECO:0000256" key="3">
    <source>
        <dbReference type="ARBA" id="ARBA00023125"/>
    </source>
</evidence>
<dbReference type="InterPro" id="IPR044946">
    <property type="entry name" value="Restrct_endonuc_typeI_TRD_sf"/>
</dbReference>
<dbReference type="EMBL" id="CP049366">
    <property type="protein sequence ID" value="QMT84499.1"/>
    <property type="molecule type" value="Genomic_DNA"/>
</dbReference>
<reference evidence="5 6" key="1">
    <citation type="submission" date="2020-02" db="EMBL/GenBank/DDBJ databases">
        <title>Complete Genome Sequence of Lactobacillus sp. NFFJ11 Isolated from animal feed.</title>
        <authorList>
            <person name="Jung J.Y."/>
        </authorList>
    </citation>
    <scope>NUCLEOTIDE SEQUENCE [LARGE SCALE GENOMIC DNA]</scope>
    <source>
        <strain evidence="5 6">NFFJ11</strain>
    </source>
</reference>
<proteinExistence type="inferred from homology"/>
<name>A0A7L7KYD9_9LACO</name>
<dbReference type="InterPro" id="IPR000055">
    <property type="entry name" value="Restrct_endonuc_typeI_TRD"/>
</dbReference>
<dbReference type="GO" id="GO:0009307">
    <property type="term" value="P:DNA restriction-modification system"/>
    <property type="evidence" value="ECO:0007669"/>
    <property type="project" value="UniProtKB-KW"/>
</dbReference>
<dbReference type="GO" id="GO:0004519">
    <property type="term" value="F:endonuclease activity"/>
    <property type="evidence" value="ECO:0007669"/>
    <property type="project" value="UniProtKB-KW"/>
</dbReference>
<dbReference type="Proteomes" id="UP000514410">
    <property type="component" value="Chromosome"/>
</dbReference>
<feature type="domain" description="Type I restriction modification DNA specificity" evidence="4">
    <location>
        <begin position="16"/>
        <end position="192"/>
    </location>
</feature>
<protein>
    <submittedName>
        <fullName evidence="5">Restriction endonuclease subunit S</fullName>
    </submittedName>
</protein>
<dbReference type="Gene3D" id="3.90.220.20">
    <property type="entry name" value="DNA methylase specificity domains"/>
    <property type="match status" value="2"/>
</dbReference>
<dbReference type="Gene3D" id="1.10.287.1120">
    <property type="entry name" value="Bipartite methylase S protein"/>
    <property type="match status" value="1"/>
</dbReference>
<keyword evidence="5" id="KW-0540">Nuclease</keyword>